<dbReference type="Proteomes" id="UP000598032">
    <property type="component" value="Unassembled WGS sequence"/>
</dbReference>
<feature type="region of interest" description="Disordered" evidence="1">
    <location>
        <begin position="339"/>
        <end position="358"/>
    </location>
</feature>
<gene>
    <name evidence="4" type="primary">menH_5</name>
    <name evidence="4" type="ORF">LMG28140_04641</name>
</gene>
<reference evidence="4 5" key="1">
    <citation type="submission" date="2020-10" db="EMBL/GenBank/DDBJ databases">
        <authorList>
            <person name="Peeters C."/>
        </authorList>
    </citation>
    <scope>NUCLEOTIDE SEQUENCE [LARGE SCALE GENOMIC DNA]</scope>
    <source>
        <strain evidence="4 5">LMG 28140</strain>
    </source>
</reference>
<dbReference type="Pfam" id="PF12146">
    <property type="entry name" value="Hydrolase_4"/>
    <property type="match status" value="1"/>
</dbReference>
<evidence type="ECO:0000313" key="5">
    <source>
        <dbReference type="Proteomes" id="UP000598032"/>
    </source>
</evidence>
<dbReference type="GO" id="GO:0070205">
    <property type="term" value="F:2-succinyl-6-hydroxy-2,4-cyclohexadiene-1-carboxylate synthase activity"/>
    <property type="evidence" value="ECO:0007669"/>
    <property type="project" value="UniProtKB-EC"/>
</dbReference>
<keyword evidence="5" id="KW-1185">Reference proteome</keyword>
<name>A0ABN7I1L3_9BURK</name>
<dbReference type="PANTHER" id="PTHR43194">
    <property type="entry name" value="HYDROLASE ALPHA/BETA FOLD FAMILY"/>
    <property type="match status" value="1"/>
</dbReference>
<feature type="domain" description="Serine aminopeptidase S33" evidence="3">
    <location>
        <begin position="83"/>
        <end position="307"/>
    </location>
</feature>
<keyword evidence="2" id="KW-0812">Transmembrane</keyword>
<evidence type="ECO:0000259" key="3">
    <source>
        <dbReference type="Pfam" id="PF12146"/>
    </source>
</evidence>
<comment type="caution">
    <text evidence="4">The sequence shown here is derived from an EMBL/GenBank/DDBJ whole genome shotgun (WGS) entry which is preliminary data.</text>
</comment>
<accession>A0ABN7I1L3</accession>
<dbReference type="InterPro" id="IPR050228">
    <property type="entry name" value="Carboxylesterase_BioH"/>
</dbReference>
<dbReference type="PANTHER" id="PTHR43194:SF2">
    <property type="entry name" value="PEROXISOMAL MEMBRANE PROTEIN LPX1"/>
    <property type="match status" value="1"/>
</dbReference>
<dbReference type="EMBL" id="CAJHCP010000010">
    <property type="protein sequence ID" value="CAD6548665.1"/>
    <property type="molecule type" value="Genomic_DNA"/>
</dbReference>
<dbReference type="RefSeq" id="WP_201644603.1">
    <property type="nucleotide sequence ID" value="NZ_CAJHCP010000010.1"/>
</dbReference>
<dbReference type="Gene3D" id="3.40.50.1820">
    <property type="entry name" value="alpha/beta hydrolase"/>
    <property type="match status" value="1"/>
</dbReference>
<keyword evidence="4" id="KW-0456">Lyase</keyword>
<feature type="transmembrane region" description="Helical" evidence="2">
    <location>
        <begin position="6"/>
        <end position="31"/>
    </location>
</feature>
<evidence type="ECO:0000313" key="4">
    <source>
        <dbReference type="EMBL" id="CAD6548665.1"/>
    </source>
</evidence>
<sequence>MSTELHAVVPVVVCLVGLVTVVIVALAVALVKGGPKQPVPLASINEPFKSVDTSDLPPAEHFTARDNTALAYRHYAARPALVRGSAVLIHGSSASGVSMHTLAKALAASGYNVYVPDMRGHGDSGRKGTIAYIGQLEDDLGDFLDAVQPDGPRTLVGFSAGGGFALRFASDARQLAFDRYVLLAPFIHQNAPTTPPAVGGWANLGIPRVVALTFLNALRITLFNHLPVVAFALAPEAAARLTPRYSYNLMQNFRPHHNYRADIRATRRPLDVLVGANDEAFHADAFAGVFEEAGRVVPVTIVPEVGHIGLTLEPLAVATIVAAVFERGSEAVFIDDRSPRRRIRSSPHGRQSGALEQR</sequence>
<evidence type="ECO:0000256" key="1">
    <source>
        <dbReference type="SAM" id="MobiDB-lite"/>
    </source>
</evidence>
<dbReference type="InterPro" id="IPR022742">
    <property type="entry name" value="Hydrolase_4"/>
</dbReference>
<proteinExistence type="predicted"/>
<dbReference type="EC" id="4.2.99.20" evidence="4"/>
<evidence type="ECO:0000256" key="2">
    <source>
        <dbReference type="SAM" id="Phobius"/>
    </source>
</evidence>
<protein>
    <submittedName>
        <fullName evidence="4">2-succinyl-6-hydroxy-2, 4-cyclohexadiene-1-carboxylate synthase</fullName>
        <ecNumber evidence="4">4.2.99.20</ecNumber>
    </submittedName>
</protein>
<dbReference type="InterPro" id="IPR029058">
    <property type="entry name" value="AB_hydrolase_fold"/>
</dbReference>
<keyword evidence="2" id="KW-1133">Transmembrane helix</keyword>
<dbReference type="SUPFAM" id="SSF53474">
    <property type="entry name" value="alpha/beta-Hydrolases"/>
    <property type="match status" value="1"/>
</dbReference>
<keyword evidence="2" id="KW-0472">Membrane</keyword>
<organism evidence="4 5">
    <name type="scientific">Paraburkholderia metrosideri</name>
    <dbReference type="NCBI Taxonomy" id="580937"/>
    <lineage>
        <taxon>Bacteria</taxon>
        <taxon>Pseudomonadati</taxon>
        <taxon>Pseudomonadota</taxon>
        <taxon>Betaproteobacteria</taxon>
        <taxon>Burkholderiales</taxon>
        <taxon>Burkholderiaceae</taxon>
        <taxon>Paraburkholderia</taxon>
    </lineage>
</organism>